<dbReference type="RefSeq" id="WP_201692569.1">
    <property type="nucleotide sequence ID" value="NZ_JAEQND010000014.1"/>
</dbReference>
<evidence type="ECO:0000313" key="1">
    <source>
        <dbReference type="EMBL" id="MBL0427939.1"/>
    </source>
</evidence>
<proteinExistence type="predicted"/>
<dbReference type="Proteomes" id="UP000622707">
    <property type="component" value="Unassembled WGS sequence"/>
</dbReference>
<sequence>MMEISESAKPFAAAILALDDRARPDMIAQFRPEEVGDVHRAFALHLFALTLMDRFPDAEQEAEKHRAVVEAAGALSLGWEAHAYLRARFLAAKAIGEAMRPTQH</sequence>
<comment type="caution">
    <text evidence="1">The sequence shown here is derived from an EMBL/GenBank/DDBJ whole genome shotgun (WGS) entry which is preliminary data.</text>
</comment>
<dbReference type="EMBL" id="JAEQND010000014">
    <property type="protein sequence ID" value="MBL0427939.1"/>
    <property type="molecule type" value="Genomic_DNA"/>
</dbReference>
<evidence type="ECO:0000313" key="2">
    <source>
        <dbReference type="Proteomes" id="UP000622707"/>
    </source>
</evidence>
<reference evidence="1 2" key="1">
    <citation type="journal article" date="2017" name="Int. J. Syst. Evol. Microbiol.">
        <title>Ramlibacter alkalitolerans sp. nov., alkali-tolerant bacterium isolated from soil of ginseng.</title>
        <authorList>
            <person name="Lee D.H."/>
            <person name="Cha C.J."/>
        </authorList>
    </citation>
    <scope>NUCLEOTIDE SEQUENCE [LARGE SCALE GENOMIC DNA]</scope>
    <source>
        <strain evidence="1 2">KACC 19305</strain>
    </source>
</reference>
<name>A0ABS1JUG4_9BURK</name>
<protein>
    <submittedName>
        <fullName evidence="1">Uncharacterized protein</fullName>
    </submittedName>
</protein>
<gene>
    <name evidence="1" type="ORF">JI746_22725</name>
</gene>
<accession>A0ABS1JUG4</accession>
<keyword evidence="2" id="KW-1185">Reference proteome</keyword>
<organism evidence="1 2">
    <name type="scientific">Ramlibacter alkalitolerans</name>
    <dbReference type="NCBI Taxonomy" id="2039631"/>
    <lineage>
        <taxon>Bacteria</taxon>
        <taxon>Pseudomonadati</taxon>
        <taxon>Pseudomonadota</taxon>
        <taxon>Betaproteobacteria</taxon>
        <taxon>Burkholderiales</taxon>
        <taxon>Comamonadaceae</taxon>
        <taxon>Ramlibacter</taxon>
    </lineage>
</organism>